<dbReference type="CDD" id="cd19907">
    <property type="entry name" value="DSRM_AtDRB-like_rpt1"/>
    <property type="match status" value="1"/>
</dbReference>
<evidence type="ECO:0000256" key="3">
    <source>
        <dbReference type="ARBA" id="ARBA00037597"/>
    </source>
</evidence>
<keyword evidence="2 4" id="KW-0694">RNA-binding</keyword>
<dbReference type="SUPFAM" id="SSF54768">
    <property type="entry name" value="dsRNA-binding domain-like"/>
    <property type="match status" value="2"/>
</dbReference>
<dbReference type="Gene3D" id="3.30.160.20">
    <property type="match status" value="2"/>
</dbReference>
<evidence type="ECO:0000259" key="6">
    <source>
        <dbReference type="PROSITE" id="PS50137"/>
    </source>
</evidence>
<dbReference type="Proteomes" id="UP000619265">
    <property type="component" value="Unassembled WGS sequence"/>
</dbReference>
<organism evidence="7 8">
    <name type="scientific">Juglans regia</name>
    <name type="common">English walnut</name>
    <dbReference type="NCBI Taxonomy" id="51240"/>
    <lineage>
        <taxon>Eukaryota</taxon>
        <taxon>Viridiplantae</taxon>
        <taxon>Streptophyta</taxon>
        <taxon>Embryophyta</taxon>
        <taxon>Tracheophyta</taxon>
        <taxon>Spermatophyta</taxon>
        <taxon>Magnoliopsida</taxon>
        <taxon>eudicotyledons</taxon>
        <taxon>Gunneridae</taxon>
        <taxon>Pentapetalae</taxon>
        <taxon>rosids</taxon>
        <taxon>fabids</taxon>
        <taxon>Fagales</taxon>
        <taxon>Juglandaceae</taxon>
        <taxon>Juglans</taxon>
    </lineage>
</organism>
<name>A0A833UVS5_JUGRE</name>
<evidence type="ECO:0000313" key="7">
    <source>
        <dbReference type="EMBL" id="KAF5462013.1"/>
    </source>
</evidence>
<dbReference type="InterPro" id="IPR044451">
    <property type="entry name" value="AtDRB-like_DSRM_2"/>
</dbReference>
<reference evidence="7" key="1">
    <citation type="submission" date="2015-10" db="EMBL/GenBank/DDBJ databases">
        <authorList>
            <person name="Martinez-Garcia P.J."/>
            <person name="Crepeau M.W."/>
            <person name="Puiu D."/>
            <person name="Gonzalez-Ibeas D."/>
            <person name="Whalen J."/>
            <person name="Stevens K."/>
            <person name="Paul R."/>
            <person name="Butterfield T."/>
            <person name="Britton M."/>
            <person name="Reagan R."/>
            <person name="Chakraborty S."/>
            <person name="Walawage S.L."/>
            <person name="Vasquez-Gross H.A."/>
            <person name="Cardeno C."/>
            <person name="Famula R."/>
            <person name="Pratt K."/>
            <person name="Kuruganti S."/>
            <person name="Aradhya M.K."/>
            <person name="Leslie C.A."/>
            <person name="Dandekar A.M."/>
            <person name="Salzberg S.L."/>
            <person name="Wegrzyn J.L."/>
            <person name="Langley C.H."/>
            <person name="Neale D.B."/>
        </authorList>
    </citation>
    <scope>NUCLEOTIDE SEQUENCE</scope>
    <source>
        <tissue evidence="7">Leaves</tissue>
    </source>
</reference>
<feature type="non-terminal residue" evidence="7">
    <location>
        <position position="1"/>
    </location>
</feature>
<keyword evidence="1" id="KW-0677">Repeat</keyword>
<reference evidence="7" key="2">
    <citation type="submission" date="2020-03" db="EMBL/GenBank/DDBJ databases">
        <title>Walnut 2.0.</title>
        <authorList>
            <person name="Marrano A."/>
            <person name="Britton M."/>
            <person name="Zimin A.V."/>
            <person name="Zaini P.A."/>
            <person name="Workman R."/>
            <person name="Puiu D."/>
            <person name="Bianco L."/>
            <person name="Allen B.J."/>
            <person name="Troggio M."/>
            <person name="Leslie C.A."/>
            <person name="Timp W."/>
            <person name="Dendekar A."/>
            <person name="Salzberg S.L."/>
            <person name="Neale D.B."/>
        </authorList>
    </citation>
    <scope>NUCLEOTIDE SEQUENCE</scope>
    <source>
        <tissue evidence="7">Leaves</tissue>
    </source>
</reference>
<protein>
    <recommendedName>
        <fullName evidence="6">DRBM domain-containing protein</fullName>
    </recommendedName>
</protein>
<dbReference type="CDD" id="cd19908">
    <property type="entry name" value="DSRM_AtDRB-like_rpt2"/>
    <property type="match status" value="1"/>
</dbReference>
<dbReference type="EMBL" id="LIHL02000008">
    <property type="protein sequence ID" value="KAF5462013.1"/>
    <property type="molecule type" value="Genomic_DNA"/>
</dbReference>
<dbReference type="PANTHER" id="PTHR11207">
    <property type="entry name" value="RIBONUCLEASE III"/>
    <property type="match status" value="1"/>
</dbReference>
<evidence type="ECO:0000313" key="8">
    <source>
        <dbReference type="Proteomes" id="UP000619265"/>
    </source>
</evidence>
<comment type="caution">
    <text evidence="7">The sequence shown here is derived from an EMBL/GenBank/DDBJ whole genome shotgun (WGS) entry which is preliminary data.</text>
</comment>
<comment type="function">
    <text evidence="3">Binds double-stranded RNA.</text>
</comment>
<proteinExistence type="predicted"/>
<evidence type="ECO:0000256" key="1">
    <source>
        <dbReference type="ARBA" id="ARBA00022737"/>
    </source>
</evidence>
<dbReference type="FunFam" id="3.30.160.20:FF:000047">
    <property type="entry name" value="double-stranded RNA-binding protein 1"/>
    <property type="match status" value="1"/>
</dbReference>
<dbReference type="PANTHER" id="PTHR11207:SF1">
    <property type="entry name" value="DOUBLE-STRANDED RNA-BINDING PROTEIN 1"/>
    <property type="match status" value="1"/>
</dbReference>
<feature type="region of interest" description="Disordered" evidence="5">
    <location>
        <begin position="302"/>
        <end position="329"/>
    </location>
</feature>
<accession>A0A833UVS5</accession>
<evidence type="ECO:0000256" key="2">
    <source>
        <dbReference type="ARBA" id="ARBA00022884"/>
    </source>
</evidence>
<evidence type="ECO:0000256" key="4">
    <source>
        <dbReference type="PROSITE-ProRule" id="PRU00266"/>
    </source>
</evidence>
<dbReference type="FunFam" id="3.30.160.20:FF:000048">
    <property type="entry name" value="Double-stranded RNA-binding protein 1"/>
    <property type="match status" value="1"/>
</dbReference>
<feature type="domain" description="DRBM" evidence="6">
    <location>
        <begin position="181"/>
        <end position="250"/>
    </location>
</feature>
<evidence type="ECO:0000256" key="5">
    <source>
        <dbReference type="SAM" id="MobiDB-lite"/>
    </source>
</evidence>
<gene>
    <name evidence="7" type="ORF">F2P56_018058</name>
</gene>
<dbReference type="InterPro" id="IPR044450">
    <property type="entry name" value="AtDRB-like_DSRM_1"/>
</dbReference>
<dbReference type="InterPro" id="IPR014720">
    <property type="entry name" value="dsRBD_dom"/>
</dbReference>
<dbReference type="PROSITE" id="PS50137">
    <property type="entry name" value="DS_RBD"/>
    <property type="match status" value="2"/>
</dbReference>
<sequence>RVLDMIYIHKCYSLFSLHRVRFSTHASRFSAIVWTQQLQRLTLPASALLSLAPSISHAFPWRDQDLPLCSIKYSSKKTAMPTNEGFQAGVSNCYVFKSRLQEYAQKVGLPTPVYETIKEGPSHEPSFRSTVIVNDVKYDSLPGFFNRKAAEQSAAEVALLELAKSCEVNQSISQPVHETGLCKNLLQEYAQKMNYAIPLYQCQKDETPGRVPLFLCTIEIGGIRYIGAAAKTKKEAEIKAARTALLAIQSITTQSSEKPFLNSQLTVIPSKKRGTKSVNDIEEAANPPKAKKARFKKKMLKKKLSGDKVGNSHGENAGTMESLLENNGPESDQIDAAAVQEAGMGMLSIEAIGNPQNVRSYVSSSEKEISAGEVALAQQVNGNYENGKSSASNSNLNNDSGAFSIFSGDMTVLTKEMNEVSEFGDIASVADSATMGHVGASSVQPA</sequence>
<dbReference type="GO" id="GO:0003725">
    <property type="term" value="F:double-stranded RNA binding"/>
    <property type="evidence" value="ECO:0007669"/>
    <property type="project" value="InterPro"/>
</dbReference>
<dbReference type="SMART" id="SM00358">
    <property type="entry name" value="DSRM"/>
    <property type="match status" value="2"/>
</dbReference>
<feature type="domain" description="DRBM" evidence="6">
    <location>
        <begin position="95"/>
        <end position="164"/>
    </location>
</feature>
<dbReference type="Gramene" id="Jr08_07480_p1">
    <property type="protein sequence ID" value="cds.Jr08_07480_p1"/>
    <property type="gene ID" value="Jr08_07480"/>
</dbReference>
<dbReference type="AlphaFoldDB" id="A0A833UVS5"/>
<dbReference type="Pfam" id="PF00035">
    <property type="entry name" value="dsrm"/>
    <property type="match status" value="2"/>
</dbReference>